<reference evidence="1 2" key="1">
    <citation type="submission" date="2018-03" db="EMBL/GenBank/DDBJ databases">
        <authorList>
            <person name="Keele B.F."/>
        </authorList>
    </citation>
    <scope>NUCLEOTIDE SEQUENCE [LARGE SCALE GENOMIC DNA]</scope>
    <source>
        <strain evidence="1 2">CECT 8504</strain>
    </source>
</reference>
<protein>
    <submittedName>
        <fullName evidence="1">Uncharacterized protein</fullName>
    </submittedName>
</protein>
<keyword evidence="2" id="KW-1185">Reference proteome</keyword>
<gene>
    <name evidence="1" type="ORF">PAA8504_00375</name>
</gene>
<sequence length="202" mass="22072">MWRAAHVVLAAGGVENARLLLLSDTANRGGLGNGADQVGRGFVDHAFCYAGHFELAPPAATTEPHIVERADSLKERGGAIAAFMLNPALRRREGLNGAGIFLMHRASFQLHTDYEGPGGRAITYFAEMVRRERFIDRSALSTVADLGRNAPAAARLRHAVEAARPRPRLALRMQVETSPSEDSRVILTKARDRLGRRRARVT</sequence>
<evidence type="ECO:0000313" key="2">
    <source>
        <dbReference type="Proteomes" id="UP000244912"/>
    </source>
</evidence>
<name>A0A2R8BR08_9RHOB</name>
<accession>A0A2R8BR08</accession>
<dbReference type="Proteomes" id="UP000244912">
    <property type="component" value="Unassembled WGS sequence"/>
</dbReference>
<dbReference type="RefSeq" id="WP_108892448.1">
    <property type="nucleotide sequence ID" value="NZ_ONZF01000001.1"/>
</dbReference>
<dbReference type="OrthoDB" id="9798604at2"/>
<dbReference type="AlphaFoldDB" id="A0A2R8BR08"/>
<organism evidence="1 2">
    <name type="scientific">Palleronia abyssalis</name>
    <dbReference type="NCBI Taxonomy" id="1501240"/>
    <lineage>
        <taxon>Bacteria</taxon>
        <taxon>Pseudomonadati</taxon>
        <taxon>Pseudomonadota</taxon>
        <taxon>Alphaproteobacteria</taxon>
        <taxon>Rhodobacterales</taxon>
        <taxon>Roseobacteraceae</taxon>
        <taxon>Palleronia</taxon>
    </lineage>
</organism>
<dbReference type="EMBL" id="ONZF01000001">
    <property type="protein sequence ID" value="SPJ22580.1"/>
    <property type="molecule type" value="Genomic_DNA"/>
</dbReference>
<proteinExistence type="predicted"/>
<evidence type="ECO:0000313" key="1">
    <source>
        <dbReference type="EMBL" id="SPJ22580.1"/>
    </source>
</evidence>